<organism evidence="2 3">
    <name type="scientific">Maioricimonas rarisocia</name>
    <dbReference type="NCBI Taxonomy" id="2528026"/>
    <lineage>
        <taxon>Bacteria</taxon>
        <taxon>Pseudomonadati</taxon>
        <taxon>Planctomycetota</taxon>
        <taxon>Planctomycetia</taxon>
        <taxon>Planctomycetales</taxon>
        <taxon>Planctomycetaceae</taxon>
        <taxon>Maioricimonas</taxon>
    </lineage>
</organism>
<name>A0A517Z2F1_9PLAN</name>
<evidence type="ECO:0000313" key="3">
    <source>
        <dbReference type="Proteomes" id="UP000320496"/>
    </source>
</evidence>
<sequence>METIVESAAAWRAACDEVAAEILEECGVTEPPVDAFALAETLGLLVAVDAGQQGRGRLKRVAGRTSIFVRPEERPERLQWTVAHEIGEAVAHRVFAHVGHSSQEPGPGQREQVANRMASALLLPRDWFLRDARLLDGDVLELKKQYATASHELVLMNLLRLSDLTLVSVFDHGRLTRRRGNGQLPPPRPLPLEAEVQQRLAGGEERVERIGDGVRVQGWAVHEPGWPRELLRTTPVEPLDLYGDN</sequence>
<reference evidence="2 3" key="1">
    <citation type="submission" date="2019-02" db="EMBL/GenBank/DDBJ databases">
        <title>Deep-cultivation of Planctomycetes and their phenomic and genomic characterization uncovers novel biology.</title>
        <authorList>
            <person name="Wiegand S."/>
            <person name="Jogler M."/>
            <person name="Boedeker C."/>
            <person name="Pinto D."/>
            <person name="Vollmers J."/>
            <person name="Rivas-Marin E."/>
            <person name="Kohn T."/>
            <person name="Peeters S.H."/>
            <person name="Heuer A."/>
            <person name="Rast P."/>
            <person name="Oberbeckmann S."/>
            <person name="Bunk B."/>
            <person name="Jeske O."/>
            <person name="Meyerdierks A."/>
            <person name="Storesund J.E."/>
            <person name="Kallscheuer N."/>
            <person name="Luecker S."/>
            <person name="Lage O.M."/>
            <person name="Pohl T."/>
            <person name="Merkel B.J."/>
            <person name="Hornburger P."/>
            <person name="Mueller R.-W."/>
            <person name="Bruemmer F."/>
            <person name="Labrenz M."/>
            <person name="Spormann A.M."/>
            <person name="Op den Camp H."/>
            <person name="Overmann J."/>
            <person name="Amann R."/>
            <person name="Jetten M.S.M."/>
            <person name="Mascher T."/>
            <person name="Medema M.H."/>
            <person name="Devos D.P."/>
            <person name="Kaster A.-K."/>
            <person name="Ovreas L."/>
            <person name="Rohde M."/>
            <person name="Galperin M.Y."/>
            <person name="Jogler C."/>
        </authorList>
    </citation>
    <scope>NUCLEOTIDE SEQUENCE [LARGE SCALE GENOMIC DNA]</scope>
    <source>
        <strain evidence="2 3">Mal4</strain>
    </source>
</reference>
<dbReference type="InterPro" id="IPR010359">
    <property type="entry name" value="IrrE_HExxH"/>
</dbReference>
<feature type="domain" description="IrrE N-terminal-like" evidence="1">
    <location>
        <begin position="40"/>
        <end position="146"/>
    </location>
</feature>
<evidence type="ECO:0000313" key="2">
    <source>
        <dbReference type="EMBL" id="QDU36629.1"/>
    </source>
</evidence>
<dbReference type="OrthoDB" id="282833at2"/>
<dbReference type="EMBL" id="CP036275">
    <property type="protein sequence ID" value="QDU36629.1"/>
    <property type="molecule type" value="Genomic_DNA"/>
</dbReference>
<keyword evidence="3" id="KW-1185">Reference proteome</keyword>
<accession>A0A517Z2F1</accession>
<dbReference type="Pfam" id="PF06114">
    <property type="entry name" value="Peptidase_M78"/>
    <property type="match status" value="1"/>
</dbReference>
<dbReference type="Proteomes" id="UP000320496">
    <property type="component" value="Chromosome"/>
</dbReference>
<gene>
    <name evidence="2" type="ORF">Mal4_09160</name>
</gene>
<protein>
    <recommendedName>
        <fullName evidence="1">IrrE N-terminal-like domain-containing protein</fullName>
    </recommendedName>
</protein>
<dbReference type="AlphaFoldDB" id="A0A517Z2F1"/>
<dbReference type="Gene3D" id="1.10.10.2910">
    <property type="match status" value="1"/>
</dbReference>
<dbReference type="RefSeq" id="WP_145367269.1">
    <property type="nucleotide sequence ID" value="NZ_CP036275.1"/>
</dbReference>
<evidence type="ECO:0000259" key="1">
    <source>
        <dbReference type="Pfam" id="PF06114"/>
    </source>
</evidence>
<dbReference type="KEGG" id="mri:Mal4_09160"/>
<proteinExistence type="predicted"/>